<dbReference type="PATRIC" id="fig|45068.5.peg.38"/>
<protein>
    <submittedName>
        <fullName evidence="5">Lipolytic enzyme / transcription regulator protein</fullName>
    </submittedName>
</protein>
<dbReference type="SUPFAM" id="SSF46894">
    <property type="entry name" value="C-terminal effector domain of the bipartite response regulators"/>
    <property type="match status" value="1"/>
</dbReference>
<evidence type="ECO:0000256" key="2">
    <source>
        <dbReference type="ARBA" id="ARBA00023125"/>
    </source>
</evidence>
<evidence type="ECO:0000256" key="3">
    <source>
        <dbReference type="ARBA" id="ARBA00023163"/>
    </source>
</evidence>
<dbReference type="Gene3D" id="1.10.10.10">
    <property type="entry name" value="Winged helix-like DNA-binding domain superfamily/Winged helix DNA-binding domain"/>
    <property type="match status" value="1"/>
</dbReference>
<keyword evidence="1" id="KW-0805">Transcription regulation</keyword>
<dbReference type="PROSITE" id="PS50043">
    <property type="entry name" value="HTH_LUXR_2"/>
    <property type="match status" value="1"/>
</dbReference>
<dbReference type="InterPro" id="IPR036388">
    <property type="entry name" value="WH-like_DNA-bd_sf"/>
</dbReference>
<dbReference type="AlphaFoldDB" id="A0A0W0VSM1"/>
<evidence type="ECO:0000313" key="6">
    <source>
        <dbReference type="Proteomes" id="UP000054997"/>
    </source>
</evidence>
<evidence type="ECO:0000256" key="1">
    <source>
        <dbReference type="ARBA" id="ARBA00023015"/>
    </source>
</evidence>
<dbReference type="RefSeq" id="WP_058528060.1">
    <property type="nucleotide sequence ID" value="NZ_CAAAHZ010000005.1"/>
</dbReference>
<dbReference type="EMBL" id="LNYK01000001">
    <property type="protein sequence ID" value="KTD23152.1"/>
    <property type="molecule type" value="Genomic_DNA"/>
</dbReference>
<evidence type="ECO:0000313" key="5">
    <source>
        <dbReference type="EMBL" id="KTD23152.1"/>
    </source>
</evidence>
<dbReference type="PANTHER" id="PTHR44688">
    <property type="entry name" value="DNA-BINDING TRANSCRIPTIONAL ACTIVATOR DEVR_DOSR"/>
    <property type="match status" value="1"/>
</dbReference>
<dbReference type="STRING" id="45068.Llon_0037"/>
<gene>
    <name evidence="5" type="ORF">Llon_0037</name>
</gene>
<keyword evidence="3" id="KW-0804">Transcription</keyword>
<dbReference type="Proteomes" id="UP000054997">
    <property type="component" value="Unassembled WGS sequence"/>
</dbReference>
<organism evidence="5 6">
    <name type="scientific">Legionella londiniensis</name>
    <dbReference type="NCBI Taxonomy" id="45068"/>
    <lineage>
        <taxon>Bacteria</taxon>
        <taxon>Pseudomonadati</taxon>
        <taxon>Pseudomonadota</taxon>
        <taxon>Gammaproteobacteria</taxon>
        <taxon>Legionellales</taxon>
        <taxon>Legionellaceae</taxon>
        <taxon>Legionella</taxon>
    </lineage>
</organism>
<dbReference type="InterPro" id="IPR000792">
    <property type="entry name" value="Tscrpt_reg_LuxR_C"/>
</dbReference>
<reference evidence="5 6" key="1">
    <citation type="submission" date="2015-11" db="EMBL/GenBank/DDBJ databases">
        <title>Genomic analysis of 38 Legionella species identifies large and diverse effector repertoires.</title>
        <authorList>
            <person name="Burstein D."/>
            <person name="Amaro F."/>
            <person name="Zusman T."/>
            <person name="Lifshitz Z."/>
            <person name="Cohen O."/>
            <person name="Gilbert J.A."/>
            <person name="Pupko T."/>
            <person name="Shuman H.A."/>
            <person name="Segal G."/>
        </authorList>
    </citation>
    <scope>NUCLEOTIDE SEQUENCE [LARGE SCALE GENOMIC DNA]</scope>
    <source>
        <strain evidence="5 6">ATCC 49505</strain>
    </source>
</reference>
<dbReference type="InterPro" id="IPR016032">
    <property type="entry name" value="Sig_transdc_resp-reg_C-effctor"/>
</dbReference>
<accession>A0A0W0VSM1</accession>
<comment type="caution">
    <text evidence="5">The sequence shown here is derived from an EMBL/GenBank/DDBJ whole genome shotgun (WGS) entry which is preliminary data.</text>
</comment>
<feature type="domain" description="HTH luxR-type" evidence="4">
    <location>
        <begin position="198"/>
        <end position="263"/>
    </location>
</feature>
<proteinExistence type="predicted"/>
<keyword evidence="2" id="KW-0238">DNA-binding</keyword>
<dbReference type="PROSITE" id="PS00622">
    <property type="entry name" value="HTH_LUXR_1"/>
    <property type="match status" value="1"/>
</dbReference>
<dbReference type="CDD" id="cd06170">
    <property type="entry name" value="LuxR_C_like"/>
    <property type="match status" value="1"/>
</dbReference>
<dbReference type="GO" id="GO:0003677">
    <property type="term" value="F:DNA binding"/>
    <property type="evidence" value="ECO:0007669"/>
    <property type="project" value="UniProtKB-KW"/>
</dbReference>
<sequence length="276" mass="32488">MHSINEKGEICVDLSDFEELSDSIRLRHKIDQLMEKYQFPKELSNFSITFMLRTGRRYYISNLYYWAIPYRTEGYSRGDIDHAFNVYDGREYFIPEQIKPDATQIDILEVMQKRYNLYTVFAMVRQCYECDIIIETYNNTPVQNKTEFYFKHRTAMERFISGFIQDMETDLKGMIPESEFLNFFNNHEFRNQVLTGELGSTNVILTSRELDCLFLMAHCENTQTVANKLFLSVDTVNSHLKSARKKLNCKTTLQAVAIAFKSDLFRHKISPNLGIQ</sequence>
<dbReference type="Pfam" id="PF00196">
    <property type="entry name" value="GerE"/>
    <property type="match status" value="1"/>
</dbReference>
<keyword evidence="6" id="KW-1185">Reference proteome</keyword>
<dbReference type="OrthoDB" id="5637500at2"/>
<evidence type="ECO:0000259" key="4">
    <source>
        <dbReference type="PROSITE" id="PS50043"/>
    </source>
</evidence>
<name>A0A0W0VSM1_9GAMM</name>
<dbReference type="GO" id="GO:0006355">
    <property type="term" value="P:regulation of DNA-templated transcription"/>
    <property type="evidence" value="ECO:0007669"/>
    <property type="project" value="InterPro"/>
</dbReference>
<dbReference type="SMART" id="SM00421">
    <property type="entry name" value="HTH_LUXR"/>
    <property type="match status" value="1"/>
</dbReference>
<dbReference type="PANTHER" id="PTHR44688:SF16">
    <property type="entry name" value="DNA-BINDING TRANSCRIPTIONAL ACTIVATOR DEVR_DOSR"/>
    <property type="match status" value="1"/>
</dbReference>